<feature type="signal peptide" evidence="1">
    <location>
        <begin position="1"/>
        <end position="21"/>
    </location>
</feature>
<name>A0ABS8BKK5_9NEIS</name>
<comment type="caution">
    <text evidence="2">The sequence shown here is derived from an EMBL/GenBank/DDBJ whole genome shotgun (WGS) entry which is preliminary data.</text>
</comment>
<sequence length="293" mass="32715">MNGLKWHCIWALALLSLPTHAADPRQFGLVADDTSRSSLRFRQQSIESPRGPREIEIVDKNSVSLRQAQYFDLAGQLAYVAVQLPYVTVDQSFTNSRRKPAEADGVGDVMLGFGVGLYRRPALDRNALKNYDRNGLSSACGLQVNIPTAAYQKNQSVNVSANRWMVLPECQLAWTMNQWVFEGLAGLSWFGDNADYKIGRFEQKNVYHFKTMASFSVIPQMWLAATLEYQTGGMVTRGGQTDHDRIDNWLAGAAMNISLPGRNSVRIVGEWPISTAQGSSKEREISLVLSHVW</sequence>
<dbReference type="Proteomes" id="UP001198034">
    <property type="component" value="Unassembled WGS sequence"/>
</dbReference>
<gene>
    <name evidence="2" type="ORF">LG219_07535</name>
</gene>
<dbReference type="EMBL" id="JAJAWG010000003">
    <property type="protein sequence ID" value="MCB5196132.1"/>
    <property type="molecule type" value="Genomic_DNA"/>
</dbReference>
<protein>
    <submittedName>
        <fullName evidence="2">Transporter</fullName>
    </submittedName>
</protein>
<evidence type="ECO:0000256" key="1">
    <source>
        <dbReference type="SAM" id="SignalP"/>
    </source>
</evidence>
<dbReference type="Pfam" id="PF13557">
    <property type="entry name" value="Phenol_MetA_deg"/>
    <property type="match status" value="1"/>
</dbReference>
<accession>A0ABS8BKK5</accession>
<keyword evidence="3" id="KW-1185">Reference proteome</keyword>
<keyword evidence="1" id="KW-0732">Signal</keyword>
<reference evidence="2 3" key="1">
    <citation type="submission" date="2021-10" db="EMBL/GenBank/DDBJ databases">
        <authorList>
            <person name="Chen M."/>
        </authorList>
    </citation>
    <scope>NUCLEOTIDE SEQUENCE [LARGE SCALE GENOMIC DNA]</scope>
    <source>
        <strain evidence="2 3">H3-26</strain>
    </source>
</reference>
<evidence type="ECO:0000313" key="3">
    <source>
        <dbReference type="Proteomes" id="UP001198034"/>
    </source>
</evidence>
<proteinExistence type="predicted"/>
<feature type="chain" id="PRO_5046661575" evidence="1">
    <location>
        <begin position="22"/>
        <end position="293"/>
    </location>
</feature>
<dbReference type="InterPro" id="IPR025737">
    <property type="entry name" value="FApF"/>
</dbReference>
<dbReference type="RefSeq" id="WP_226763906.1">
    <property type="nucleotide sequence ID" value="NZ_JAJAWG010000003.1"/>
</dbReference>
<organism evidence="2 3">
    <name type="scientific">Deefgea salmonis</name>
    <dbReference type="NCBI Taxonomy" id="2875502"/>
    <lineage>
        <taxon>Bacteria</taxon>
        <taxon>Pseudomonadati</taxon>
        <taxon>Pseudomonadota</taxon>
        <taxon>Betaproteobacteria</taxon>
        <taxon>Neisseriales</taxon>
        <taxon>Chitinibacteraceae</taxon>
        <taxon>Deefgea</taxon>
    </lineage>
</organism>
<evidence type="ECO:0000313" key="2">
    <source>
        <dbReference type="EMBL" id="MCB5196132.1"/>
    </source>
</evidence>